<proteinExistence type="predicted"/>
<keyword evidence="3" id="KW-1185">Reference proteome</keyword>
<feature type="region of interest" description="Disordered" evidence="1">
    <location>
        <begin position="63"/>
        <end position="109"/>
    </location>
</feature>
<feature type="region of interest" description="Disordered" evidence="1">
    <location>
        <begin position="1"/>
        <end position="50"/>
    </location>
</feature>
<dbReference type="EMBL" id="BGPR01009960">
    <property type="protein sequence ID" value="GBN43359.1"/>
    <property type="molecule type" value="Genomic_DNA"/>
</dbReference>
<reference evidence="2 3" key="1">
    <citation type="journal article" date="2019" name="Sci. Rep.">
        <title>Orb-weaving spider Araneus ventricosus genome elucidates the spidroin gene catalogue.</title>
        <authorList>
            <person name="Kono N."/>
            <person name="Nakamura H."/>
            <person name="Ohtoshi R."/>
            <person name="Moran D.A.P."/>
            <person name="Shinohara A."/>
            <person name="Yoshida Y."/>
            <person name="Fujiwara M."/>
            <person name="Mori M."/>
            <person name="Tomita M."/>
            <person name="Arakawa K."/>
        </authorList>
    </citation>
    <scope>NUCLEOTIDE SEQUENCE [LARGE SCALE GENOMIC DNA]</scope>
</reference>
<evidence type="ECO:0000313" key="3">
    <source>
        <dbReference type="Proteomes" id="UP000499080"/>
    </source>
</evidence>
<evidence type="ECO:0000313" key="2">
    <source>
        <dbReference type="EMBL" id="GBN43359.1"/>
    </source>
</evidence>
<protein>
    <submittedName>
        <fullName evidence="2">Uncharacterized protein</fullName>
    </submittedName>
</protein>
<feature type="non-terminal residue" evidence="2">
    <location>
        <position position="120"/>
    </location>
</feature>
<sequence>MNSLHPYQHLRQAEETSYLESEDENLYKRPHEKTKTHLMYPGEESDEDCTPLLSQKSTMKSAYDSIPYPVPTRNPSPTFDHTPHSPYSISLIPSTAGPSQLEKPTTEPPALLQEVAKSFF</sequence>
<dbReference type="AlphaFoldDB" id="A0A4Y2NXC9"/>
<feature type="compositionally biased region" description="Polar residues" evidence="1">
    <location>
        <begin position="75"/>
        <end position="98"/>
    </location>
</feature>
<accession>A0A4Y2NXC9</accession>
<feature type="compositionally biased region" description="Basic and acidic residues" evidence="1">
    <location>
        <begin position="25"/>
        <end position="35"/>
    </location>
</feature>
<dbReference type="Proteomes" id="UP000499080">
    <property type="component" value="Unassembled WGS sequence"/>
</dbReference>
<gene>
    <name evidence="2" type="ORF">AVEN_80821_1</name>
</gene>
<evidence type="ECO:0000256" key="1">
    <source>
        <dbReference type="SAM" id="MobiDB-lite"/>
    </source>
</evidence>
<organism evidence="2 3">
    <name type="scientific">Araneus ventricosus</name>
    <name type="common">Orbweaver spider</name>
    <name type="synonym">Epeira ventricosa</name>
    <dbReference type="NCBI Taxonomy" id="182803"/>
    <lineage>
        <taxon>Eukaryota</taxon>
        <taxon>Metazoa</taxon>
        <taxon>Ecdysozoa</taxon>
        <taxon>Arthropoda</taxon>
        <taxon>Chelicerata</taxon>
        <taxon>Arachnida</taxon>
        <taxon>Araneae</taxon>
        <taxon>Araneomorphae</taxon>
        <taxon>Entelegynae</taxon>
        <taxon>Araneoidea</taxon>
        <taxon>Araneidae</taxon>
        <taxon>Araneus</taxon>
    </lineage>
</organism>
<name>A0A4Y2NXC9_ARAVE</name>
<comment type="caution">
    <text evidence="2">The sequence shown here is derived from an EMBL/GenBank/DDBJ whole genome shotgun (WGS) entry which is preliminary data.</text>
</comment>